<dbReference type="Gene3D" id="1.10.10.10">
    <property type="entry name" value="Winged helix-like DNA-binding domain superfamily/Winged helix DNA-binding domain"/>
    <property type="match status" value="1"/>
</dbReference>
<dbReference type="SUPFAM" id="SSF88946">
    <property type="entry name" value="Sigma2 domain of RNA polymerase sigma factors"/>
    <property type="match status" value="1"/>
</dbReference>
<name>A0ABP8HPL3_9BURK</name>
<dbReference type="InterPro" id="IPR013324">
    <property type="entry name" value="RNA_pol_sigma_r3/r4-like"/>
</dbReference>
<comment type="caution">
    <text evidence="7">The sequence shown here is derived from an EMBL/GenBank/DDBJ whole genome shotgun (WGS) entry which is preliminary data.</text>
</comment>
<reference evidence="8" key="1">
    <citation type="journal article" date="2019" name="Int. J. Syst. Evol. Microbiol.">
        <title>The Global Catalogue of Microorganisms (GCM) 10K type strain sequencing project: providing services to taxonomists for standard genome sequencing and annotation.</title>
        <authorList>
            <consortium name="The Broad Institute Genomics Platform"/>
            <consortium name="The Broad Institute Genome Sequencing Center for Infectious Disease"/>
            <person name="Wu L."/>
            <person name="Ma J."/>
        </authorList>
    </citation>
    <scope>NUCLEOTIDE SEQUENCE [LARGE SCALE GENOMIC DNA]</scope>
    <source>
        <strain evidence="8">JCM 17666</strain>
    </source>
</reference>
<dbReference type="Proteomes" id="UP001501671">
    <property type="component" value="Unassembled WGS sequence"/>
</dbReference>
<keyword evidence="3" id="KW-0731">Sigma factor</keyword>
<dbReference type="Pfam" id="PF08281">
    <property type="entry name" value="Sigma70_r4_2"/>
    <property type="match status" value="1"/>
</dbReference>
<feature type="region of interest" description="Disordered" evidence="5">
    <location>
        <begin position="168"/>
        <end position="202"/>
    </location>
</feature>
<dbReference type="Gene3D" id="1.10.1740.10">
    <property type="match status" value="1"/>
</dbReference>
<proteinExistence type="inferred from homology"/>
<gene>
    <name evidence="7" type="ORF">GCM10023144_44140</name>
</gene>
<evidence type="ECO:0000256" key="5">
    <source>
        <dbReference type="SAM" id="MobiDB-lite"/>
    </source>
</evidence>
<accession>A0ABP8HPL3</accession>
<evidence type="ECO:0000256" key="3">
    <source>
        <dbReference type="ARBA" id="ARBA00023082"/>
    </source>
</evidence>
<feature type="compositionally biased region" description="Basic and acidic residues" evidence="5">
    <location>
        <begin position="193"/>
        <end position="202"/>
    </location>
</feature>
<evidence type="ECO:0000313" key="7">
    <source>
        <dbReference type="EMBL" id="GAA4342291.1"/>
    </source>
</evidence>
<dbReference type="SUPFAM" id="SSF88659">
    <property type="entry name" value="Sigma3 and sigma4 domains of RNA polymerase sigma factors"/>
    <property type="match status" value="1"/>
</dbReference>
<evidence type="ECO:0000313" key="8">
    <source>
        <dbReference type="Proteomes" id="UP001501671"/>
    </source>
</evidence>
<protein>
    <recommendedName>
        <fullName evidence="6">RNA polymerase sigma factor 70 region 4 type 2 domain-containing protein</fullName>
    </recommendedName>
</protein>
<dbReference type="InterPro" id="IPR013249">
    <property type="entry name" value="RNA_pol_sigma70_r4_t2"/>
</dbReference>
<evidence type="ECO:0000256" key="1">
    <source>
        <dbReference type="ARBA" id="ARBA00010641"/>
    </source>
</evidence>
<evidence type="ECO:0000256" key="2">
    <source>
        <dbReference type="ARBA" id="ARBA00023015"/>
    </source>
</evidence>
<evidence type="ECO:0000259" key="6">
    <source>
        <dbReference type="Pfam" id="PF08281"/>
    </source>
</evidence>
<dbReference type="RefSeq" id="WP_345252100.1">
    <property type="nucleotide sequence ID" value="NZ_BAABFO010000033.1"/>
</dbReference>
<feature type="domain" description="RNA polymerase sigma factor 70 region 4 type 2" evidence="6">
    <location>
        <begin position="113"/>
        <end position="157"/>
    </location>
</feature>
<dbReference type="InterPro" id="IPR013325">
    <property type="entry name" value="RNA_pol_sigma_r2"/>
</dbReference>
<dbReference type="PANTHER" id="PTHR43133">
    <property type="entry name" value="RNA POLYMERASE ECF-TYPE SIGMA FACTO"/>
    <property type="match status" value="1"/>
</dbReference>
<dbReference type="InterPro" id="IPR039425">
    <property type="entry name" value="RNA_pol_sigma-70-like"/>
</dbReference>
<keyword evidence="8" id="KW-1185">Reference proteome</keyword>
<sequence length="202" mass="22137">MTGAALTELRRLFSERYEMLKAQLVRRLGSAELAGDALHDAYVQLADRGELNEVRHPQAYLLHTAFNAAIDRLRGSQRYLSADEVSELYELADVAPGPGQTVEARVELTLAVDALAALPARQRDILYAARVDGLSLKELALRWGISTRLVSRELQAAHEFCVRHMAAAQAPGGAPDKERPPTGKTRRAAPRGADGREQESQS</sequence>
<comment type="similarity">
    <text evidence="1">Belongs to the sigma-70 factor family. ECF subfamily.</text>
</comment>
<organism evidence="7 8">
    <name type="scientific">Pigmentiphaga soli</name>
    <dbReference type="NCBI Taxonomy" id="1007095"/>
    <lineage>
        <taxon>Bacteria</taxon>
        <taxon>Pseudomonadati</taxon>
        <taxon>Pseudomonadota</taxon>
        <taxon>Betaproteobacteria</taxon>
        <taxon>Burkholderiales</taxon>
        <taxon>Alcaligenaceae</taxon>
        <taxon>Pigmentiphaga</taxon>
    </lineage>
</organism>
<dbReference type="InterPro" id="IPR014284">
    <property type="entry name" value="RNA_pol_sigma-70_dom"/>
</dbReference>
<dbReference type="EMBL" id="BAABFO010000033">
    <property type="protein sequence ID" value="GAA4342291.1"/>
    <property type="molecule type" value="Genomic_DNA"/>
</dbReference>
<dbReference type="PANTHER" id="PTHR43133:SF63">
    <property type="entry name" value="RNA POLYMERASE SIGMA FACTOR FECI-RELATED"/>
    <property type="match status" value="1"/>
</dbReference>
<keyword evidence="4" id="KW-0804">Transcription</keyword>
<evidence type="ECO:0000256" key="4">
    <source>
        <dbReference type="ARBA" id="ARBA00023163"/>
    </source>
</evidence>
<keyword evidence="2" id="KW-0805">Transcription regulation</keyword>
<dbReference type="NCBIfam" id="TIGR02937">
    <property type="entry name" value="sigma70-ECF"/>
    <property type="match status" value="1"/>
</dbReference>
<dbReference type="InterPro" id="IPR036388">
    <property type="entry name" value="WH-like_DNA-bd_sf"/>
</dbReference>